<organism evidence="2 3">
    <name type="scientific">Zostera marina</name>
    <name type="common">Eelgrass</name>
    <dbReference type="NCBI Taxonomy" id="29655"/>
    <lineage>
        <taxon>Eukaryota</taxon>
        <taxon>Viridiplantae</taxon>
        <taxon>Streptophyta</taxon>
        <taxon>Embryophyta</taxon>
        <taxon>Tracheophyta</taxon>
        <taxon>Spermatophyta</taxon>
        <taxon>Magnoliopsida</taxon>
        <taxon>Liliopsida</taxon>
        <taxon>Zosteraceae</taxon>
        <taxon>Zostera</taxon>
    </lineage>
</organism>
<comment type="caution">
    <text evidence="2">The sequence shown here is derived from an EMBL/GenBank/DDBJ whole genome shotgun (WGS) entry which is preliminary data.</text>
</comment>
<sequence length="302" mass="33142">MEAAGRFPSEVPIFMYGEDGLETQDMCAVVYIKPPPVCSRCVSFGHIAERCRFADERPAGKSHATFTGEKEELLGKTNQKRAENKAGEERPGGDVVAESGKTIGTVGRNLNDVDHPPNETLTTETHVGERMVIEILTQDVDMQGNQQVENPIIGLGSGGHATGGSETQITVEEGKTEKSRDRGIMEQRGGANSEKESMEEIGRRTELARRNTEKGNPGVYGEVMEKIGEGETGKMGTNCTNNPHKQISDKQQQSDSITKERTKSTQMRCQIEPNQGQIEQWVQPMFQPNQAHLDRLSQAVSG</sequence>
<dbReference type="AlphaFoldDB" id="A0A0K9PD14"/>
<evidence type="ECO:0000256" key="1">
    <source>
        <dbReference type="SAM" id="MobiDB-lite"/>
    </source>
</evidence>
<evidence type="ECO:0000313" key="2">
    <source>
        <dbReference type="EMBL" id="KMZ66874.1"/>
    </source>
</evidence>
<dbReference type="OrthoDB" id="994333at2759"/>
<feature type="compositionally biased region" description="Basic and acidic residues" evidence="1">
    <location>
        <begin position="172"/>
        <end position="181"/>
    </location>
</feature>
<protein>
    <submittedName>
        <fullName evidence="2">Uncharacterized protein</fullName>
    </submittedName>
</protein>
<evidence type="ECO:0000313" key="3">
    <source>
        <dbReference type="Proteomes" id="UP000036987"/>
    </source>
</evidence>
<proteinExistence type="predicted"/>
<accession>A0A0K9PD14</accession>
<feature type="compositionally biased region" description="Polar residues" evidence="1">
    <location>
        <begin position="235"/>
        <end position="244"/>
    </location>
</feature>
<feature type="compositionally biased region" description="Basic and acidic residues" evidence="1">
    <location>
        <begin position="68"/>
        <end position="92"/>
    </location>
</feature>
<feature type="region of interest" description="Disordered" evidence="1">
    <location>
        <begin position="231"/>
        <end position="268"/>
    </location>
</feature>
<dbReference type="Proteomes" id="UP000036987">
    <property type="component" value="Unassembled WGS sequence"/>
</dbReference>
<reference evidence="3" key="1">
    <citation type="journal article" date="2016" name="Nature">
        <title>The genome of the seagrass Zostera marina reveals angiosperm adaptation to the sea.</title>
        <authorList>
            <person name="Olsen J.L."/>
            <person name="Rouze P."/>
            <person name="Verhelst B."/>
            <person name="Lin Y.-C."/>
            <person name="Bayer T."/>
            <person name="Collen J."/>
            <person name="Dattolo E."/>
            <person name="De Paoli E."/>
            <person name="Dittami S."/>
            <person name="Maumus F."/>
            <person name="Michel G."/>
            <person name="Kersting A."/>
            <person name="Lauritano C."/>
            <person name="Lohaus R."/>
            <person name="Toepel M."/>
            <person name="Tonon T."/>
            <person name="Vanneste K."/>
            <person name="Amirebrahimi M."/>
            <person name="Brakel J."/>
            <person name="Bostroem C."/>
            <person name="Chovatia M."/>
            <person name="Grimwood J."/>
            <person name="Jenkins J.W."/>
            <person name="Jueterbock A."/>
            <person name="Mraz A."/>
            <person name="Stam W.T."/>
            <person name="Tice H."/>
            <person name="Bornberg-Bauer E."/>
            <person name="Green P.J."/>
            <person name="Pearson G.A."/>
            <person name="Procaccini G."/>
            <person name="Duarte C.M."/>
            <person name="Schmutz J."/>
            <person name="Reusch T.B.H."/>
            <person name="Van de Peer Y."/>
        </authorList>
    </citation>
    <scope>NUCLEOTIDE SEQUENCE [LARGE SCALE GENOMIC DNA]</scope>
    <source>
        <strain evidence="3">cv. Finnish</strain>
    </source>
</reference>
<keyword evidence="3" id="KW-1185">Reference proteome</keyword>
<feature type="region of interest" description="Disordered" evidence="1">
    <location>
        <begin position="156"/>
        <end position="181"/>
    </location>
</feature>
<gene>
    <name evidence="2" type="ORF">ZOSMA_284G00040</name>
</gene>
<dbReference type="EMBL" id="LFYR01000943">
    <property type="protein sequence ID" value="KMZ66874.1"/>
    <property type="molecule type" value="Genomic_DNA"/>
</dbReference>
<name>A0A0K9PD14_ZOSMR</name>
<feature type="region of interest" description="Disordered" evidence="1">
    <location>
        <begin position="59"/>
        <end position="99"/>
    </location>
</feature>